<organism evidence="1 2">
    <name type="scientific">Dictyocaulus viviparus</name>
    <name type="common">Bovine lungworm</name>
    <dbReference type="NCBI Taxonomy" id="29172"/>
    <lineage>
        <taxon>Eukaryota</taxon>
        <taxon>Metazoa</taxon>
        <taxon>Ecdysozoa</taxon>
        <taxon>Nematoda</taxon>
        <taxon>Chromadorea</taxon>
        <taxon>Rhabditida</taxon>
        <taxon>Rhabditina</taxon>
        <taxon>Rhabditomorpha</taxon>
        <taxon>Strongyloidea</taxon>
        <taxon>Metastrongylidae</taxon>
        <taxon>Dictyocaulus</taxon>
    </lineage>
</organism>
<accession>A0A0D8X8U6</accession>
<proteinExistence type="predicted"/>
<sequence>MVDKTTNDSFVENISFANRWIDSMMDSDRALKHWVLLTVMRGVLGDILRRMKQESSQYNTLRTLTLFVISFGFT</sequence>
<gene>
    <name evidence="1" type="ORF">DICVIV_14026</name>
</gene>
<dbReference type="EMBL" id="KN718224">
    <property type="protein sequence ID" value="KJH40059.1"/>
    <property type="molecule type" value="Genomic_DNA"/>
</dbReference>
<reference evidence="1 2" key="1">
    <citation type="submission" date="2013-11" db="EMBL/GenBank/DDBJ databases">
        <title>Draft genome of the bovine lungworm Dictyocaulus viviparus.</title>
        <authorList>
            <person name="Mitreva M."/>
        </authorList>
    </citation>
    <scope>NUCLEOTIDE SEQUENCE [LARGE SCALE GENOMIC DNA]</scope>
    <source>
        <strain evidence="1 2">HannoverDv2000</strain>
    </source>
</reference>
<protein>
    <submittedName>
        <fullName evidence="1">Uncharacterized protein</fullName>
    </submittedName>
</protein>
<dbReference type="Proteomes" id="UP000053766">
    <property type="component" value="Unassembled WGS sequence"/>
</dbReference>
<keyword evidence="2" id="KW-1185">Reference proteome</keyword>
<dbReference type="AlphaFoldDB" id="A0A0D8X8U6"/>
<evidence type="ECO:0000313" key="2">
    <source>
        <dbReference type="Proteomes" id="UP000053766"/>
    </source>
</evidence>
<evidence type="ECO:0000313" key="1">
    <source>
        <dbReference type="EMBL" id="KJH40059.1"/>
    </source>
</evidence>
<reference evidence="2" key="2">
    <citation type="journal article" date="2016" name="Sci. Rep.">
        <title>Dictyocaulus viviparus genome, variome and transcriptome elucidate lungworm biology and support future intervention.</title>
        <authorList>
            <person name="McNulty S.N."/>
            <person name="Strube C."/>
            <person name="Rosa B.A."/>
            <person name="Martin J.C."/>
            <person name="Tyagi R."/>
            <person name="Choi Y.J."/>
            <person name="Wang Q."/>
            <person name="Hallsworth Pepin K."/>
            <person name="Zhang X."/>
            <person name="Ozersky P."/>
            <person name="Wilson R.K."/>
            <person name="Sternberg P.W."/>
            <person name="Gasser R.B."/>
            <person name="Mitreva M."/>
        </authorList>
    </citation>
    <scope>NUCLEOTIDE SEQUENCE [LARGE SCALE GENOMIC DNA]</scope>
    <source>
        <strain evidence="2">HannoverDv2000</strain>
    </source>
</reference>
<name>A0A0D8X8U6_DICVI</name>